<protein>
    <submittedName>
        <fullName evidence="2">Uncharacterized protein</fullName>
    </submittedName>
</protein>
<name>M1ILN7_PSESF</name>
<proteinExistence type="predicted"/>
<sequence>MEWGIRVSALPEKAGGSAGNGQQQKVTEGSHQKLSTLGKTYVALQETASPFKSYVGEVQHLLTSEQNYPRKAPSLGMMRDIFVIHDESMLPVKRPQDAGKGLPGAMFFLQHMPHAGPPVREDFMPTDQAPPIAHAAHDIIALNHPLLTPFFHQ</sequence>
<dbReference type="RefSeq" id="WP_017682852.1">
    <property type="nucleotide sequence ID" value="NZ_CP019730.1"/>
</dbReference>
<reference evidence="2" key="1">
    <citation type="submission" date="2012-11" db="EMBL/GenBank/DDBJ databases">
        <authorList>
            <person name="Butler M."/>
            <person name="Stockwell P."/>
            <person name="Black M."/>
            <person name="Day R."/>
            <person name="Zhao Z."/>
            <person name="Huang L."/>
            <person name="Lamont I."/>
            <person name="Poulter R."/>
        </authorList>
    </citation>
    <scope>NUCLEOTIDE SEQUENCE</scope>
    <source>
        <strain evidence="2">ICMP18744</strain>
        <strain evidence="3">M228</strain>
    </source>
</reference>
<evidence type="ECO:0000256" key="1">
    <source>
        <dbReference type="SAM" id="MobiDB-lite"/>
    </source>
</evidence>
<dbReference type="AlphaFoldDB" id="M1ILN7"/>
<evidence type="ECO:0000313" key="2">
    <source>
        <dbReference type="EMBL" id="AGE82300.1"/>
    </source>
</evidence>
<feature type="compositionally biased region" description="Polar residues" evidence="1">
    <location>
        <begin position="20"/>
        <end position="32"/>
    </location>
</feature>
<dbReference type="EMBL" id="KC148186">
    <property type="protein sequence ID" value="AGE82300.1"/>
    <property type="molecule type" value="Genomic_DNA"/>
</dbReference>
<accession>M1ILN7</accession>
<dbReference type="EMBL" id="KC148187">
    <property type="protein sequence ID" value="AGE82426.1"/>
    <property type="molecule type" value="Genomic_DNA"/>
</dbReference>
<evidence type="ECO:0000313" key="3">
    <source>
        <dbReference type="EMBL" id="AGE82426.1"/>
    </source>
</evidence>
<feature type="region of interest" description="Disordered" evidence="1">
    <location>
        <begin position="11"/>
        <end position="32"/>
    </location>
</feature>
<reference evidence="2" key="2">
    <citation type="journal article" date="2013" name="PLoS ONE">
        <title>Pseudomonas syringae pv. actinidiae from Recent Outbreaks of Kiwifruit Bacterial Canker Belong to Different Clones that Originated in China.</title>
        <authorList>
            <person name="Butler M.I."/>
            <person name="Stockwell P.A."/>
            <person name="Black M.A."/>
            <person name="Day R.C."/>
            <person name="Lamont I.L."/>
            <person name="Poulter R.T.M."/>
        </authorList>
    </citation>
    <scope>NUCLEOTIDE SEQUENCE</scope>
    <source>
        <strain evidence="2">ICMP18744</strain>
        <strain evidence="3">M228</strain>
    </source>
</reference>
<organism evidence="2">
    <name type="scientific">Pseudomonas syringae pv. actinidiae</name>
    <dbReference type="NCBI Taxonomy" id="103796"/>
    <lineage>
        <taxon>Bacteria</taxon>
        <taxon>Pseudomonadati</taxon>
        <taxon>Pseudomonadota</taxon>
        <taxon>Gammaproteobacteria</taxon>
        <taxon>Pseudomonadales</taxon>
        <taxon>Pseudomonadaceae</taxon>
        <taxon>Pseudomonas</taxon>
        <taxon>Pseudomonas syringae</taxon>
    </lineage>
</organism>